<keyword evidence="4" id="KW-1185">Reference proteome</keyword>
<feature type="region of interest" description="Disordered" evidence="2">
    <location>
        <begin position="1"/>
        <end position="29"/>
    </location>
</feature>
<accession>A0A7G2CDD4</accession>
<dbReference type="AlphaFoldDB" id="A0A7G2CDD4"/>
<evidence type="ECO:0000313" key="3">
    <source>
        <dbReference type="EMBL" id="CAD2216957.1"/>
    </source>
</evidence>
<dbReference type="PANTHER" id="PTHR23159:SF31">
    <property type="entry name" value="CENTROSOME-ASSOCIATED PROTEIN CEP250 ISOFORM X1"/>
    <property type="match status" value="1"/>
</dbReference>
<proteinExistence type="predicted"/>
<evidence type="ECO:0000313" key="4">
    <source>
        <dbReference type="Proteomes" id="UP000515908"/>
    </source>
</evidence>
<dbReference type="EMBL" id="LR877151">
    <property type="protein sequence ID" value="CAD2216957.1"/>
    <property type="molecule type" value="Genomic_DNA"/>
</dbReference>
<name>A0A7G2CDD4_9TRYP</name>
<feature type="compositionally biased region" description="Basic and acidic residues" evidence="2">
    <location>
        <begin position="689"/>
        <end position="708"/>
    </location>
</feature>
<sequence length="1178" mass="136455">MSSRVSDSFSIDKSFSKKKAGRSRVSAKSELPLTFTPLQELSRSDLSHLRTAFPAAHEALLQYDRLLQNAEDRYRAKEAELHRCINVGQELLEQMDQLKEQHRAVVEERDALLTRDPHGGESDRQGHKERKLFSKRQREWEAKEEALYSQMSQLRSALRESDDRLKEEEQLHASSRRKLEASIRQLKDENEECQAELLRCMQELRNEKSKIKGLNESLMEVQSSARSDQRALIVPNEYATPASVDLVATTRLTVTVINQLLQLKEDMESRGDSFANFEPQTTTRLRAPNAQGEESQSYYLEWLIEALQKESTLVSDVFSEWSDRKLDIRKVQQSYTLLQQQKQEADGLLAKEREKRNEVEKVLNITKSEVDRLSDELRASRDRDSRQLSREVESLRHKIEELEGVRRSMDQRHADTLKEAQREREIIVNEARIEIEKLQRTISRLEEELDILRQKNGPAQDATQAAEVERCRRQMEELEAISKRDRQQLKALGEELEDKRRDAMAREQAAAEAARSDTEGLNAAVKRLREENANLRTALQDAHKEHESKLDHVHRSKTQLLQENQALTEKITSIDADVIPELKRENKETVRRLEEVQEELKTARQQVTRKSDEIKELNDTIRSMKADRLEHVDASAELEKQKSTVKQLEKDLTNTKRLLEQKETELHEAQECLVNTSNTVKSLTQQNKSLKDQVARHTSDKSSTEESMEKRIATLTEENEQLVSDRAEFNETIRSLEGKLVDLNAQYQSAKEDLDEAETRRRRVERLLVEAPASTTAWDTLTVALKDGVTQLEELLAAERDEDCQLCAVVLGELLNNVAAVVEVESERQSRAWETVRKRVLNDYNIPDSQRSSQGGEAEAPAEEAPLCVNDSLEKVFSIVKQLKMAERKARNDLEEKTRNSENHQDAQRCIQRLETDLKTAKEALSTSKLTIQSLEDECARGKRRVEELQKELETVDGTYRDHVKSVQSLEEKLAAKTREREVEKMRYIAKAEEAQRTENALQDKIDALTRTVHDLEEEKRELQLRLEESAREGHTLRAALETLRAETVQLQHLLAKEESNGSQLLQKQLGDMDVLKRELEGRLQEKQQEIRQHVAELDRYHKMVEEQKSEMRFVEQKLKTFQLEYVSLEKSHNADRKELEALRRVNHSLESRLAEVERDRDPLRQQLHSVLLPARRE</sequence>
<evidence type="ECO:0000256" key="2">
    <source>
        <dbReference type="SAM" id="MobiDB-lite"/>
    </source>
</evidence>
<keyword evidence="1" id="KW-0175">Coiled coil</keyword>
<evidence type="ECO:0000256" key="1">
    <source>
        <dbReference type="SAM" id="Coils"/>
    </source>
</evidence>
<dbReference type="Gene3D" id="1.10.287.1490">
    <property type="match status" value="2"/>
</dbReference>
<feature type="compositionally biased region" description="Basic and acidic residues" evidence="2">
    <location>
        <begin position="114"/>
        <end position="126"/>
    </location>
</feature>
<feature type="region of interest" description="Disordered" evidence="2">
    <location>
        <begin position="493"/>
        <end position="518"/>
    </location>
</feature>
<dbReference type="VEuPathDB" id="TriTrypDB:ADEAN_000443500"/>
<feature type="coiled-coil region" evidence="1">
    <location>
        <begin position="880"/>
        <end position="1167"/>
    </location>
</feature>
<protein>
    <submittedName>
        <fullName evidence="3">Uncharacterized protein</fullName>
    </submittedName>
</protein>
<dbReference type="Proteomes" id="UP000515908">
    <property type="component" value="Chromosome 07"/>
</dbReference>
<reference evidence="3 4" key="1">
    <citation type="submission" date="2020-08" db="EMBL/GenBank/DDBJ databases">
        <authorList>
            <person name="Newling K."/>
            <person name="Davey J."/>
            <person name="Forrester S."/>
        </authorList>
    </citation>
    <scope>NUCLEOTIDE SEQUENCE [LARGE SCALE GENOMIC DNA]</scope>
    <source>
        <strain evidence="4">Crithidia deanei Carvalho (ATCC PRA-265)</strain>
    </source>
</reference>
<gene>
    <name evidence="3" type="ORF">ADEAN_000443500</name>
</gene>
<feature type="coiled-coil region" evidence="1">
    <location>
        <begin position="151"/>
        <end position="221"/>
    </location>
</feature>
<organism evidence="3 4">
    <name type="scientific">Angomonas deanei</name>
    <dbReference type="NCBI Taxonomy" id="59799"/>
    <lineage>
        <taxon>Eukaryota</taxon>
        <taxon>Discoba</taxon>
        <taxon>Euglenozoa</taxon>
        <taxon>Kinetoplastea</taxon>
        <taxon>Metakinetoplastina</taxon>
        <taxon>Trypanosomatida</taxon>
        <taxon>Trypanosomatidae</taxon>
        <taxon>Strigomonadinae</taxon>
        <taxon>Angomonas</taxon>
    </lineage>
</organism>
<feature type="region of interest" description="Disordered" evidence="2">
    <location>
        <begin position="114"/>
        <end position="136"/>
    </location>
</feature>
<feature type="region of interest" description="Disordered" evidence="2">
    <location>
        <begin position="845"/>
        <end position="864"/>
    </location>
</feature>
<dbReference type="PANTHER" id="PTHR23159">
    <property type="entry name" value="CENTROSOMAL PROTEIN 2"/>
    <property type="match status" value="1"/>
</dbReference>
<feature type="region of interest" description="Disordered" evidence="2">
    <location>
        <begin position="684"/>
        <end position="708"/>
    </location>
</feature>
<feature type="compositionally biased region" description="Low complexity" evidence="2">
    <location>
        <begin position="1"/>
        <end position="13"/>
    </location>
</feature>